<evidence type="ECO:0000256" key="3">
    <source>
        <dbReference type="ARBA" id="ARBA00022734"/>
    </source>
</evidence>
<dbReference type="CDD" id="cd19941">
    <property type="entry name" value="TIL"/>
    <property type="match status" value="1"/>
</dbReference>
<dbReference type="GeneID" id="118426218"/>
<reference evidence="11" key="1">
    <citation type="journal article" date="2020" name="Nat. Ecol. Evol.">
        <title>Deeply conserved synteny resolves early events in vertebrate evolution.</title>
        <authorList>
            <person name="Simakov O."/>
            <person name="Marletaz F."/>
            <person name="Yue J.X."/>
            <person name="O'Connell B."/>
            <person name="Jenkins J."/>
            <person name="Brandt A."/>
            <person name="Calef R."/>
            <person name="Tung C.H."/>
            <person name="Huang T.K."/>
            <person name="Schmutz J."/>
            <person name="Satoh N."/>
            <person name="Yu J.K."/>
            <person name="Putnam N.H."/>
            <person name="Green R.E."/>
            <person name="Rokhsar D.S."/>
        </authorList>
    </citation>
    <scope>NUCLEOTIDE SEQUENCE [LARGE SCALE GENOMIC DNA]</scope>
    <source>
        <strain evidence="11">S238N-H82</strain>
    </source>
</reference>
<comment type="caution">
    <text evidence="7">Lacks conserved residue(s) required for the propagation of feature annotation.</text>
</comment>
<organism evidence="11 12">
    <name type="scientific">Branchiostoma floridae</name>
    <name type="common">Florida lancelet</name>
    <name type="synonym">Amphioxus</name>
    <dbReference type="NCBI Taxonomy" id="7739"/>
    <lineage>
        <taxon>Eukaryota</taxon>
        <taxon>Metazoa</taxon>
        <taxon>Chordata</taxon>
        <taxon>Cephalochordata</taxon>
        <taxon>Leptocardii</taxon>
        <taxon>Amphioxiformes</taxon>
        <taxon>Branchiostomatidae</taxon>
        <taxon>Branchiostoma</taxon>
    </lineage>
</organism>
<evidence type="ECO:0000256" key="7">
    <source>
        <dbReference type="PROSITE-ProRule" id="PRU00076"/>
    </source>
</evidence>
<dbReference type="Pfam" id="PF19193">
    <property type="entry name" value="Tectonin"/>
    <property type="match status" value="1"/>
</dbReference>
<evidence type="ECO:0000256" key="8">
    <source>
        <dbReference type="SAM" id="MobiDB-lite"/>
    </source>
</evidence>
<comment type="similarity">
    <text evidence="6">Belongs to the tectonin family.</text>
</comment>
<keyword evidence="3" id="KW-0430">Lectin</keyword>
<evidence type="ECO:0000313" key="11">
    <source>
        <dbReference type="Proteomes" id="UP000001554"/>
    </source>
</evidence>
<dbReference type="InterPro" id="IPR001881">
    <property type="entry name" value="EGF-like_Ca-bd_dom"/>
</dbReference>
<keyword evidence="5" id="KW-1015">Disulfide bond</keyword>
<dbReference type="InterPro" id="IPR036084">
    <property type="entry name" value="Ser_inhib-like_sf"/>
</dbReference>
<dbReference type="SMART" id="SM00209">
    <property type="entry name" value="TSP1"/>
    <property type="match status" value="1"/>
</dbReference>
<dbReference type="SUPFAM" id="SSF57196">
    <property type="entry name" value="EGF/Laminin"/>
    <property type="match status" value="1"/>
</dbReference>
<evidence type="ECO:0000256" key="5">
    <source>
        <dbReference type="ARBA" id="ARBA00023157"/>
    </source>
</evidence>
<sequence>MKLTACVVLLVVLALLLPEESAGWWRRRRRRSCSRVNCAWGNWGSWGACTAPCGNSGTQTRSRSVARGAQCGGAGCSGSSSDTQACNRGCPNGTPSGASCVCTGTGYTGTCCDTDINECKDGSHTCHPVHGVCTNTDGGYTCTCAEGYTGDGHRCIPINDCTANSHWERCGSACPQTCDSSPFQICPAVCVLGCVCDRGYVLHNDVCILPDDCPPEGAGTEWQQVSGRLKFVSVGRSGVWGVNSNNQIYYRTGTYGDEASAGTGWVNIAGSLKQISSGNNIVWGVNGNDDIYIRLGISWSSPSGSSWRHIPGKLKQVHVSPTSNQVWGVNSGDNIYQRTGITASNPAEPTPPPPPQQLTPMPTEKPVKEASFGDCLSSSSS</sequence>
<evidence type="ECO:0000256" key="2">
    <source>
        <dbReference type="ARBA" id="ARBA00022729"/>
    </source>
</evidence>
<dbReference type="OrthoDB" id="10058176at2759"/>
<dbReference type="SMART" id="SM00181">
    <property type="entry name" value="EGF"/>
    <property type="match status" value="2"/>
</dbReference>
<keyword evidence="2 9" id="KW-0732">Signal</keyword>
<dbReference type="SMART" id="SM00179">
    <property type="entry name" value="EGF_CA"/>
    <property type="match status" value="1"/>
</dbReference>
<dbReference type="PROSITE" id="PS00010">
    <property type="entry name" value="ASX_HYDROXYL"/>
    <property type="match status" value="1"/>
</dbReference>
<dbReference type="InterPro" id="IPR049883">
    <property type="entry name" value="NOTCH1_EGF-like"/>
</dbReference>
<dbReference type="InterPro" id="IPR002919">
    <property type="entry name" value="TIL_dom"/>
</dbReference>
<dbReference type="KEGG" id="bfo:118426218"/>
<dbReference type="PROSITE" id="PS50092">
    <property type="entry name" value="TSP1"/>
    <property type="match status" value="1"/>
</dbReference>
<dbReference type="Pfam" id="PF07645">
    <property type="entry name" value="EGF_CA"/>
    <property type="match status" value="1"/>
</dbReference>
<evidence type="ECO:0000256" key="1">
    <source>
        <dbReference type="ARBA" id="ARBA00022536"/>
    </source>
</evidence>
<reference evidence="12" key="2">
    <citation type="submission" date="2025-08" db="UniProtKB">
        <authorList>
            <consortium name="RefSeq"/>
        </authorList>
    </citation>
    <scope>IDENTIFICATION</scope>
    <source>
        <strain evidence="12">S238N-H82</strain>
        <tissue evidence="12">Testes</tissue>
    </source>
</reference>
<dbReference type="GO" id="GO:0030246">
    <property type="term" value="F:carbohydrate binding"/>
    <property type="evidence" value="ECO:0007669"/>
    <property type="project" value="UniProtKB-KW"/>
</dbReference>
<dbReference type="SUPFAM" id="SSF82895">
    <property type="entry name" value="TSP-1 type 1 repeat"/>
    <property type="match status" value="1"/>
</dbReference>
<evidence type="ECO:0000256" key="9">
    <source>
        <dbReference type="SAM" id="SignalP"/>
    </source>
</evidence>
<dbReference type="PANTHER" id="PTHR23250:SF3">
    <property type="entry name" value="FISH-EGG LECTIN-LIKE ISOFORM X1-RELATED"/>
    <property type="match status" value="1"/>
</dbReference>
<name>A0A9J7LYI6_BRAFL</name>
<dbReference type="SUPFAM" id="SSF57567">
    <property type="entry name" value="Serine protease inhibitors"/>
    <property type="match status" value="1"/>
</dbReference>
<feature type="chain" id="PRO_5039937125" evidence="9">
    <location>
        <begin position="23"/>
        <end position="381"/>
    </location>
</feature>
<feature type="signal peptide" evidence="9">
    <location>
        <begin position="1"/>
        <end position="22"/>
    </location>
</feature>
<dbReference type="CDD" id="cd00054">
    <property type="entry name" value="EGF_CA"/>
    <property type="match status" value="1"/>
</dbReference>
<dbReference type="SMART" id="SM00706">
    <property type="entry name" value="TECPR"/>
    <property type="match status" value="3"/>
</dbReference>
<dbReference type="AlphaFoldDB" id="A0A9J7LYI6"/>
<dbReference type="InterPro" id="IPR018097">
    <property type="entry name" value="EGF_Ca-bd_CS"/>
</dbReference>
<dbReference type="FunFam" id="2.10.25.10:FF:000055">
    <property type="entry name" value="alpha-tectorin isoform X1"/>
    <property type="match status" value="1"/>
</dbReference>
<keyword evidence="4" id="KW-0677">Repeat</keyword>
<evidence type="ECO:0000256" key="6">
    <source>
        <dbReference type="ARBA" id="ARBA00038331"/>
    </source>
</evidence>
<feature type="region of interest" description="Disordered" evidence="8">
    <location>
        <begin position="337"/>
        <end position="381"/>
    </location>
</feature>
<dbReference type="PROSITE" id="PS50026">
    <property type="entry name" value="EGF_3"/>
    <property type="match status" value="1"/>
</dbReference>
<evidence type="ECO:0000313" key="12">
    <source>
        <dbReference type="RefSeq" id="XP_035691376.1"/>
    </source>
</evidence>
<dbReference type="PROSITE" id="PS01186">
    <property type="entry name" value="EGF_2"/>
    <property type="match status" value="1"/>
</dbReference>
<dbReference type="Proteomes" id="UP000001554">
    <property type="component" value="Chromosome 11"/>
</dbReference>
<dbReference type="GO" id="GO:0005509">
    <property type="term" value="F:calcium ion binding"/>
    <property type="evidence" value="ECO:0007669"/>
    <property type="project" value="InterPro"/>
</dbReference>
<dbReference type="InterPro" id="IPR000884">
    <property type="entry name" value="TSP1_rpt"/>
</dbReference>
<feature type="domain" description="EGF-like" evidence="10">
    <location>
        <begin position="115"/>
        <end position="156"/>
    </location>
</feature>
<dbReference type="PANTHER" id="PTHR23250">
    <property type="entry name" value="DYSFERLIN-RELATED"/>
    <property type="match status" value="1"/>
</dbReference>
<dbReference type="Gene3D" id="2.20.100.10">
    <property type="entry name" value="Thrombospondin type-1 (TSP1) repeat"/>
    <property type="match status" value="1"/>
</dbReference>
<keyword evidence="1 7" id="KW-0245">EGF-like domain</keyword>
<dbReference type="PROSITE" id="PS01187">
    <property type="entry name" value="EGF_CA"/>
    <property type="match status" value="1"/>
</dbReference>
<dbReference type="Pfam" id="PF00090">
    <property type="entry name" value="TSP_1"/>
    <property type="match status" value="1"/>
</dbReference>
<gene>
    <name evidence="12" type="primary">LOC118426218</name>
</gene>
<dbReference type="FunFam" id="2.10.25.10:FF:000038">
    <property type="entry name" value="Fibrillin 2"/>
    <property type="match status" value="1"/>
</dbReference>
<keyword evidence="11" id="KW-1185">Reference proteome</keyword>
<dbReference type="Pfam" id="PF01826">
    <property type="entry name" value="TIL"/>
    <property type="match status" value="1"/>
</dbReference>
<dbReference type="RefSeq" id="XP_035691376.1">
    <property type="nucleotide sequence ID" value="XM_035835483.1"/>
</dbReference>
<evidence type="ECO:0000256" key="4">
    <source>
        <dbReference type="ARBA" id="ARBA00022737"/>
    </source>
</evidence>
<dbReference type="InterPro" id="IPR006624">
    <property type="entry name" value="Beta-propeller_rpt_TECPR"/>
</dbReference>
<dbReference type="InterPro" id="IPR036383">
    <property type="entry name" value="TSP1_rpt_sf"/>
</dbReference>
<accession>A0A9J7LYI6</accession>
<evidence type="ECO:0000259" key="10">
    <source>
        <dbReference type="PROSITE" id="PS50026"/>
    </source>
</evidence>
<dbReference type="InterPro" id="IPR000152">
    <property type="entry name" value="EGF-type_Asp/Asn_hydroxyl_site"/>
</dbReference>
<proteinExistence type="inferred from homology"/>
<dbReference type="Gene3D" id="2.10.25.10">
    <property type="entry name" value="Laminin"/>
    <property type="match status" value="2"/>
</dbReference>
<dbReference type="InterPro" id="IPR051513">
    <property type="entry name" value="Tectonin_beta-prop"/>
</dbReference>
<protein>
    <submittedName>
        <fullName evidence="12">Neurogenic locus notch homolog protein 1-like</fullName>
    </submittedName>
</protein>
<feature type="compositionally biased region" description="Polar residues" evidence="8">
    <location>
        <begin position="337"/>
        <end position="347"/>
    </location>
</feature>
<dbReference type="InterPro" id="IPR000742">
    <property type="entry name" value="EGF"/>
</dbReference>
<feature type="compositionally biased region" description="Pro residues" evidence="8">
    <location>
        <begin position="348"/>
        <end position="357"/>
    </location>
</feature>